<dbReference type="GO" id="GO:0016746">
    <property type="term" value="F:acyltransferase activity"/>
    <property type="evidence" value="ECO:0007669"/>
    <property type="project" value="InterPro"/>
</dbReference>
<dbReference type="Gene3D" id="3.40.47.10">
    <property type="match status" value="1"/>
</dbReference>
<dbReference type="EMBL" id="JTDV01000010">
    <property type="protein sequence ID" value="KJD32123.1"/>
    <property type="molecule type" value="Genomic_DNA"/>
</dbReference>
<keyword evidence="3" id="KW-1185">Reference proteome</keyword>
<gene>
    <name evidence="1" type="ORF">PK35_10960</name>
    <name evidence="2" type="ORF">PK35_11845</name>
</gene>
<name>A0A0D7VZI4_9FLAO</name>
<dbReference type="Proteomes" id="UP000032361">
    <property type="component" value="Unassembled WGS sequence"/>
</dbReference>
<evidence type="ECO:0000313" key="2">
    <source>
        <dbReference type="EMBL" id="KJD32285.1"/>
    </source>
</evidence>
<dbReference type="STRING" id="1382798.PK35_10960"/>
<dbReference type="AlphaFoldDB" id="A0A0D7VZI4"/>
<dbReference type="EMBL" id="JTDV01000010">
    <property type="protein sequence ID" value="KJD32285.1"/>
    <property type="molecule type" value="Genomic_DNA"/>
</dbReference>
<dbReference type="PATRIC" id="fig|1382798.3.peg.749"/>
<reference evidence="2 3" key="1">
    <citation type="journal article" date="2015" name="Antonie Van Leeuwenhoek">
        <title>Tamlana nanhaiensis sp. nov., isolated from surface seawater collected from the South China Sea.</title>
        <authorList>
            <person name="Liu X."/>
            <person name="Lai Q."/>
            <person name="Du Y."/>
            <person name="Li G."/>
            <person name="Sun F."/>
            <person name="Shao Z."/>
        </authorList>
    </citation>
    <scope>NUCLEOTIDE SEQUENCE [LARGE SCALE GENOMIC DNA]</scope>
    <source>
        <strain evidence="2 3">FHC16</strain>
    </source>
</reference>
<dbReference type="InterPro" id="IPR016039">
    <property type="entry name" value="Thiolase-like"/>
</dbReference>
<proteinExistence type="predicted"/>
<protein>
    <submittedName>
        <fullName evidence="2">3-oxoacyl-ACP synthase</fullName>
    </submittedName>
</protein>
<accession>A0A0D7VZI4</accession>
<comment type="caution">
    <text evidence="2">The sequence shown here is derived from an EMBL/GenBank/DDBJ whole genome shotgun (WGS) entry which is preliminary data.</text>
</comment>
<sequence length="209" mass="24383">MMENQFKISSYCHVKQNKISLNGKVLFSVKPEESTFLKQAYKALNVNYSKFFKMDKLSQLAFLAADVLFQYENISEENQENIALVMGNKASSLDTDRKHQDSIQDKTSYYPSPAVFVYTLPNIMLGEISIKYKLYSENSFFVFENFKTNYFYNYAQSLIVDNKADKILCGWVNVDDEDYEAFLYLVTPNGDLQHTEQQINTLYNELWTL</sequence>
<evidence type="ECO:0000313" key="3">
    <source>
        <dbReference type="Proteomes" id="UP000032361"/>
    </source>
</evidence>
<evidence type="ECO:0000313" key="1">
    <source>
        <dbReference type="EMBL" id="KJD32123.1"/>
    </source>
</evidence>
<organism evidence="2 3">
    <name type="scientific">Neotamlana nanhaiensis</name>
    <dbReference type="NCBI Taxonomy" id="1382798"/>
    <lineage>
        <taxon>Bacteria</taxon>
        <taxon>Pseudomonadati</taxon>
        <taxon>Bacteroidota</taxon>
        <taxon>Flavobacteriia</taxon>
        <taxon>Flavobacteriales</taxon>
        <taxon>Flavobacteriaceae</taxon>
        <taxon>Neotamlana</taxon>
    </lineage>
</organism>